<gene>
    <name evidence="2 3" type="primary">LOC100209373</name>
</gene>
<proteinExistence type="predicted"/>
<protein>
    <submittedName>
        <fullName evidence="2 3">Uncharacterized protein LOC100209373 isoform X3</fullName>
    </submittedName>
</protein>
<name>A0ABM4D3R2_HYDVU</name>
<dbReference type="RefSeq" id="XP_065668905.1">
    <property type="nucleotide sequence ID" value="XM_065812833.1"/>
</dbReference>
<reference evidence="2 3" key="1">
    <citation type="submission" date="2025-05" db="UniProtKB">
        <authorList>
            <consortium name="RefSeq"/>
        </authorList>
    </citation>
    <scope>IDENTIFICATION</scope>
</reference>
<organism evidence="1 3">
    <name type="scientific">Hydra vulgaris</name>
    <name type="common">Hydra</name>
    <name type="synonym">Hydra attenuata</name>
    <dbReference type="NCBI Taxonomy" id="6087"/>
    <lineage>
        <taxon>Eukaryota</taxon>
        <taxon>Metazoa</taxon>
        <taxon>Cnidaria</taxon>
        <taxon>Hydrozoa</taxon>
        <taxon>Hydroidolina</taxon>
        <taxon>Anthoathecata</taxon>
        <taxon>Aplanulata</taxon>
        <taxon>Hydridae</taxon>
        <taxon>Hydra</taxon>
    </lineage>
</organism>
<sequence length="109" mass="13106">MAAYHLEALRRQRVIDRKNAALMRIELKKKEEESLKFQNMQYLENNSSNDNQTSSCNCKECHKKCSNCEKFKKDKQTQVNYTQKDLRYQHKILRDHGLYMGHVNEKFFS</sequence>
<evidence type="ECO:0000313" key="2">
    <source>
        <dbReference type="RefSeq" id="XP_065668904.1"/>
    </source>
</evidence>
<evidence type="ECO:0000313" key="1">
    <source>
        <dbReference type="Proteomes" id="UP001652625"/>
    </source>
</evidence>
<keyword evidence="1" id="KW-1185">Reference proteome</keyword>
<accession>A0ABM4D3R2</accession>
<evidence type="ECO:0000313" key="3">
    <source>
        <dbReference type="RefSeq" id="XP_065668905.1"/>
    </source>
</evidence>
<dbReference type="RefSeq" id="XP_065668904.1">
    <property type="nucleotide sequence ID" value="XM_065812832.1"/>
</dbReference>
<dbReference type="GeneID" id="100209373"/>
<dbReference type="Proteomes" id="UP001652625">
    <property type="component" value="Chromosome 12"/>
</dbReference>